<protein>
    <submittedName>
        <fullName evidence="1">Uncharacterized protein</fullName>
    </submittedName>
</protein>
<proteinExistence type="predicted"/>
<reference evidence="1 2" key="1">
    <citation type="submission" date="2016-02" db="EMBL/GenBank/DDBJ databases">
        <title>Complete genome sequence of Halocynthiibacter arcticus PAMC 20958t from arctic marine sediment.</title>
        <authorList>
            <person name="Lee Y.M."/>
            <person name="Baek K."/>
            <person name="Lee H.K."/>
            <person name="Shin S.C."/>
        </authorList>
    </citation>
    <scope>NUCLEOTIDE SEQUENCE [LARGE SCALE GENOMIC DNA]</scope>
    <source>
        <strain evidence="1">PAMC 20958</strain>
    </source>
</reference>
<dbReference type="EMBL" id="CP014327">
    <property type="protein sequence ID" value="AML52564.1"/>
    <property type="molecule type" value="Genomic_DNA"/>
</dbReference>
<organism evidence="1 2">
    <name type="scientific">Falsihalocynthiibacter arcticus</name>
    <dbReference type="NCBI Taxonomy" id="1579316"/>
    <lineage>
        <taxon>Bacteria</taxon>
        <taxon>Pseudomonadati</taxon>
        <taxon>Pseudomonadota</taxon>
        <taxon>Alphaproteobacteria</taxon>
        <taxon>Rhodobacterales</taxon>
        <taxon>Roseobacteraceae</taxon>
        <taxon>Falsihalocynthiibacter</taxon>
    </lineage>
</organism>
<evidence type="ECO:0000313" key="2">
    <source>
        <dbReference type="Proteomes" id="UP000070371"/>
    </source>
</evidence>
<dbReference type="AlphaFoldDB" id="A0A126V2L6"/>
<keyword evidence="2" id="KW-1185">Reference proteome</keyword>
<gene>
    <name evidence="1" type="ORF">RC74_15960</name>
</gene>
<dbReference type="KEGG" id="hat:RC74_15960"/>
<evidence type="ECO:0000313" key="1">
    <source>
        <dbReference type="EMBL" id="AML52564.1"/>
    </source>
</evidence>
<accession>A0A126V2L6</accession>
<dbReference type="Proteomes" id="UP000070371">
    <property type="component" value="Chromosome"/>
</dbReference>
<name>A0A126V2L6_9RHOB</name>
<sequence length="120" mass="12962">MAAGPPSQRCMHRLPGSGWFPPTKSHSAYRTASVLDKARGVLVFGLTKFHHFIGLANSYCCFVGPLNGSRFVGLIPCQHSPDHTGSFVGHGNGGHSAGLFSAQMSAFREPFKNGRFWKSV</sequence>